<dbReference type="InterPro" id="IPR050857">
    <property type="entry name" value="D-2-hydroxyacid_DH"/>
</dbReference>
<dbReference type="PANTHER" id="PTHR42789:SF1">
    <property type="entry name" value="D-ISOMER SPECIFIC 2-HYDROXYACID DEHYDROGENASE FAMILY PROTEIN (AFU_ORTHOLOGUE AFUA_6G10090)"/>
    <property type="match status" value="1"/>
</dbReference>
<dbReference type="PANTHER" id="PTHR42789">
    <property type="entry name" value="D-ISOMER SPECIFIC 2-HYDROXYACID DEHYDROGENASE FAMILY PROTEIN (AFU_ORTHOLOGUE AFUA_6G10090)"/>
    <property type="match status" value="1"/>
</dbReference>
<evidence type="ECO:0000256" key="1">
    <source>
        <dbReference type="ARBA" id="ARBA00005854"/>
    </source>
</evidence>
<dbReference type="SUPFAM" id="SSF51735">
    <property type="entry name" value="NAD(P)-binding Rossmann-fold domains"/>
    <property type="match status" value="1"/>
</dbReference>
<evidence type="ECO:0000259" key="5">
    <source>
        <dbReference type="Pfam" id="PF00389"/>
    </source>
</evidence>
<evidence type="ECO:0000313" key="8">
    <source>
        <dbReference type="Proteomes" id="UP000030661"/>
    </source>
</evidence>
<dbReference type="AlphaFoldDB" id="A0A0S6W6E8"/>
<proteinExistence type="inferred from homology"/>
<name>A0A0S6W6E8_VECG1</name>
<dbReference type="InterPro" id="IPR006139">
    <property type="entry name" value="D-isomer_2_OHA_DH_cat_dom"/>
</dbReference>
<keyword evidence="8" id="KW-1185">Reference proteome</keyword>
<dbReference type="SUPFAM" id="SSF52283">
    <property type="entry name" value="Formate/glycerate dehydrogenase catalytic domain-like"/>
    <property type="match status" value="1"/>
</dbReference>
<dbReference type="STRING" id="1499967.U27_02007"/>
<dbReference type="GO" id="GO:0016616">
    <property type="term" value="F:oxidoreductase activity, acting on the CH-OH group of donors, NAD or NADP as acceptor"/>
    <property type="evidence" value="ECO:0007669"/>
    <property type="project" value="InterPro"/>
</dbReference>
<accession>A0A0S6W6E8</accession>
<keyword evidence="3" id="KW-0520">NAD</keyword>
<protein>
    <submittedName>
        <fullName evidence="7">4-phosphoerythronate dehydrogenase</fullName>
    </submittedName>
</protein>
<feature type="domain" description="D-isomer specific 2-hydroxyacid dehydrogenase catalytic" evidence="5">
    <location>
        <begin position="61"/>
        <end position="328"/>
    </location>
</feature>
<evidence type="ECO:0000256" key="4">
    <source>
        <dbReference type="RuleBase" id="RU003719"/>
    </source>
</evidence>
<keyword evidence="2 4" id="KW-0560">Oxidoreductase</keyword>
<evidence type="ECO:0000313" key="7">
    <source>
        <dbReference type="EMBL" id="GAK55175.1"/>
    </source>
</evidence>
<sequence length="332" mass="37210">MKVLAIGDMFIPAEFMHTGLEKLREKGWQVDVREWKHATLTDLQHDNLLVEQQGPEALDVPENLVEGIEEYEILVIQFFPINKRIIDRAKKLKYICVLRSGTENIDSAYAEAQGIEVLNTLGRNARSVAEFTLGMILAEMRNIGRAHAALKAGEWRKDFPNSEAIPELYEKTVGLIGFGNIGRLVAHYLHAFGSKVVVYDPYIKEPPAGITLVSLEELLKISDVVSIHARLCDETYHLIGKKEFALMKPNAIFVNTARSGLVDEAALIHALENKQIMGAAIDVFDKEPIESNHPYLKLDNITLIPHLAGSTRDAFANSPKMMAEKLIKKFEL</sequence>
<evidence type="ECO:0000259" key="6">
    <source>
        <dbReference type="Pfam" id="PF02826"/>
    </source>
</evidence>
<dbReference type="InterPro" id="IPR036291">
    <property type="entry name" value="NAD(P)-bd_dom_sf"/>
</dbReference>
<gene>
    <name evidence="7" type="ORF">U27_02007</name>
</gene>
<comment type="similarity">
    <text evidence="1 4">Belongs to the D-isomer specific 2-hydroxyacid dehydrogenase family.</text>
</comment>
<dbReference type="Gene3D" id="3.40.50.720">
    <property type="entry name" value="NAD(P)-binding Rossmann-like Domain"/>
    <property type="match status" value="2"/>
</dbReference>
<dbReference type="InterPro" id="IPR006140">
    <property type="entry name" value="D-isomer_DH_NAD-bd"/>
</dbReference>
<reference evidence="7 8" key="1">
    <citation type="journal article" date="2015" name="PeerJ">
        <title>First genomic representation of candidate bacterial phylum KSB3 points to enhanced environmental sensing as a trigger of wastewater bulking.</title>
        <authorList>
            <person name="Sekiguchi Y."/>
            <person name="Ohashi A."/>
            <person name="Parks D.H."/>
            <person name="Yamauchi T."/>
            <person name="Tyson G.W."/>
            <person name="Hugenholtz P."/>
        </authorList>
    </citation>
    <scope>NUCLEOTIDE SEQUENCE [LARGE SCALE GENOMIC DNA]</scope>
</reference>
<evidence type="ECO:0000256" key="2">
    <source>
        <dbReference type="ARBA" id="ARBA00023002"/>
    </source>
</evidence>
<organism evidence="7 8">
    <name type="scientific">Vecturithrix granuli</name>
    <dbReference type="NCBI Taxonomy" id="1499967"/>
    <lineage>
        <taxon>Bacteria</taxon>
        <taxon>Candidatus Moduliflexota</taxon>
        <taxon>Candidatus Vecturitrichia</taxon>
        <taxon>Candidatus Vecturitrichales</taxon>
        <taxon>Candidatus Vecturitrichaceae</taxon>
        <taxon>Candidatus Vecturithrix</taxon>
    </lineage>
</organism>
<dbReference type="GO" id="GO:0051287">
    <property type="term" value="F:NAD binding"/>
    <property type="evidence" value="ECO:0007669"/>
    <property type="project" value="InterPro"/>
</dbReference>
<feature type="domain" description="D-isomer specific 2-hydroxyacid dehydrogenase NAD-binding" evidence="6">
    <location>
        <begin position="133"/>
        <end position="308"/>
    </location>
</feature>
<dbReference type="FunFam" id="3.40.50.720:FF:000203">
    <property type="entry name" value="D-3-phosphoglycerate dehydrogenase (SerA)"/>
    <property type="match status" value="1"/>
</dbReference>
<dbReference type="CDD" id="cd12171">
    <property type="entry name" value="2-Hacid_dh_10"/>
    <property type="match status" value="1"/>
</dbReference>
<dbReference type="eggNOG" id="COG0111">
    <property type="taxonomic scope" value="Bacteria"/>
</dbReference>
<dbReference type="Pfam" id="PF00389">
    <property type="entry name" value="2-Hacid_dh"/>
    <property type="match status" value="1"/>
</dbReference>
<evidence type="ECO:0000256" key="3">
    <source>
        <dbReference type="ARBA" id="ARBA00023027"/>
    </source>
</evidence>
<dbReference type="Proteomes" id="UP000030661">
    <property type="component" value="Unassembled WGS sequence"/>
</dbReference>
<dbReference type="EMBL" id="DF820463">
    <property type="protein sequence ID" value="GAK55175.1"/>
    <property type="molecule type" value="Genomic_DNA"/>
</dbReference>
<dbReference type="HOGENOM" id="CLU_019796_1_3_0"/>
<dbReference type="Pfam" id="PF02826">
    <property type="entry name" value="2-Hacid_dh_C"/>
    <property type="match status" value="1"/>
</dbReference>